<feature type="transmembrane region" description="Helical" evidence="5">
    <location>
        <begin position="50"/>
        <end position="69"/>
    </location>
</feature>
<dbReference type="SUPFAM" id="SSF141322">
    <property type="entry name" value="NfeD domain-like"/>
    <property type="match status" value="1"/>
</dbReference>
<evidence type="ECO:0000259" key="6">
    <source>
        <dbReference type="Pfam" id="PF01957"/>
    </source>
</evidence>
<dbReference type="InterPro" id="IPR002810">
    <property type="entry name" value="NfeD-like_C"/>
</dbReference>
<keyword evidence="4 5" id="KW-0472">Membrane</keyword>
<evidence type="ECO:0000313" key="8">
    <source>
        <dbReference type="Proteomes" id="UP000245081"/>
    </source>
</evidence>
<evidence type="ECO:0000313" key="7">
    <source>
        <dbReference type="EMBL" id="GBG13698.1"/>
    </source>
</evidence>
<feature type="domain" description="NfeD-like C-terminal" evidence="6">
    <location>
        <begin position="88"/>
        <end position="146"/>
    </location>
</feature>
<dbReference type="AlphaFoldDB" id="A0A2R5F817"/>
<reference evidence="7 8" key="1">
    <citation type="journal article" date="2018" name="Environ. Microbiol.">
        <title>Isolation and genomic characterization of Novimethylophilus kurashikiensis gen. nov. sp. nov., a new lanthanide-dependent methylotrophic species of Methylophilaceae.</title>
        <authorList>
            <person name="Lv H."/>
            <person name="Sahin N."/>
            <person name="Tani A."/>
        </authorList>
    </citation>
    <scope>NUCLEOTIDE SEQUENCE [LARGE SCALE GENOMIC DNA]</scope>
    <source>
        <strain evidence="7 8">La2-4</strain>
    </source>
</reference>
<evidence type="ECO:0000256" key="3">
    <source>
        <dbReference type="ARBA" id="ARBA00022989"/>
    </source>
</evidence>
<keyword evidence="3 5" id="KW-1133">Transmembrane helix</keyword>
<gene>
    <name evidence="7" type="primary">ybbJ</name>
    <name evidence="7" type="ORF">NMK_1249</name>
</gene>
<organism evidence="7 8">
    <name type="scientific">Novimethylophilus kurashikiensis</name>
    <dbReference type="NCBI Taxonomy" id="1825523"/>
    <lineage>
        <taxon>Bacteria</taxon>
        <taxon>Pseudomonadati</taxon>
        <taxon>Pseudomonadota</taxon>
        <taxon>Betaproteobacteria</taxon>
        <taxon>Nitrosomonadales</taxon>
        <taxon>Methylophilaceae</taxon>
        <taxon>Novimethylophilus</taxon>
    </lineage>
</organism>
<evidence type="ECO:0000256" key="5">
    <source>
        <dbReference type="SAM" id="Phobius"/>
    </source>
</evidence>
<keyword evidence="8" id="KW-1185">Reference proteome</keyword>
<dbReference type="EMBL" id="BDOQ01000003">
    <property type="protein sequence ID" value="GBG13698.1"/>
    <property type="molecule type" value="Genomic_DNA"/>
</dbReference>
<dbReference type="Gene3D" id="2.40.50.140">
    <property type="entry name" value="Nucleic acid-binding proteins"/>
    <property type="match status" value="1"/>
</dbReference>
<dbReference type="InterPro" id="IPR012340">
    <property type="entry name" value="NA-bd_OB-fold"/>
</dbReference>
<dbReference type="Proteomes" id="UP000245081">
    <property type="component" value="Unassembled WGS sequence"/>
</dbReference>
<keyword evidence="2 5" id="KW-0812">Transmembrane</keyword>
<evidence type="ECO:0000256" key="1">
    <source>
        <dbReference type="ARBA" id="ARBA00004141"/>
    </source>
</evidence>
<name>A0A2R5F817_9PROT</name>
<accession>A0A2R5F817</accession>
<evidence type="ECO:0000256" key="2">
    <source>
        <dbReference type="ARBA" id="ARBA00022692"/>
    </source>
</evidence>
<dbReference type="Pfam" id="PF01957">
    <property type="entry name" value="NfeD"/>
    <property type="match status" value="1"/>
</dbReference>
<sequence length="149" mass="16599">MLQPLWSWAILGLLLLGMEMLTGTFYILWFGIAALCVALLIALFPHLSTAIQLLAFSVLSLASLAVWRLKYAKTQPQLRVGQSRGEELGRVGRITQPVSPSSQGRIEFTVPVLGSRDWIAISEQTLQPGDEAQVVRVEGNYLRVERKQH</sequence>
<comment type="caution">
    <text evidence="7">The sequence shown here is derived from an EMBL/GenBank/DDBJ whole genome shotgun (WGS) entry which is preliminary data.</text>
</comment>
<feature type="transmembrane region" description="Helical" evidence="5">
    <location>
        <begin position="26"/>
        <end position="44"/>
    </location>
</feature>
<comment type="subcellular location">
    <subcellularLocation>
        <location evidence="1">Membrane</location>
        <topology evidence="1">Multi-pass membrane protein</topology>
    </subcellularLocation>
</comment>
<dbReference type="PANTHER" id="PTHR33507:SF3">
    <property type="entry name" value="INNER MEMBRANE PROTEIN YBBJ"/>
    <property type="match status" value="1"/>
</dbReference>
<dbReference type="GO" id="GO:0005886">
    <property type="term" value="C:plasma membrane"/>
    <property type="evidence" value="ECO:0007669"/>
    <property type="project" value="TreeGrafter"/>
</dbReference>
<dbReference type="RefSeq" id="WP_227871387.1">
    <property type="nucleotide sequence ID" value="NZ_BDOQ01000003.1"/>
</dbReference>
<evidence type="ECO:0000256" key="4">
    <source>
        <dbReference type="ARBA" id="ARBA00023136"/>
    </source>
</evidence>
<dbReference type="InterPro" id="IPR052165">
    <property type="entry name" value="Membrane_assoc_protease"/>
</dbReference>
<dbReference type="PANTHER" id="PTHR33507">
    <property type="entry name" value="INNER MEMBRANE PROTEIN YBBJ"/>
    <property type="match status" value="1"/>
</dbReference>
<protein>
    <submittedName>
        <fullName evidence="7">Inner membrane protein</fullName>
    </submittedName>
</protein>
<proteinExistence type="predicted"/>